<evidence type="ECO:0000256" key="6">
    <source>
        <dbReference type="PIRSR" id="PIRSR000429-1"/>
    </source>
</evidence>
<evidence type="ECO:0000259" key="9">
    <source>
        <dbReference type="Pfam" id="PF02803"/>
    </source>
</evidence>
<evidence type="ECO:0000256" key="7">
    <source>
        <dbReference type="RuleBase" id="RU003557"/>
    </source>
</evidence>
<dbReference type="Pfam" id="PF02803">
    <property type="entry name" value="Thiolase_C"/>
    <property type="match status" value="1"/>
</dbReference>
<protein>
    <submittedName>
        <fullName evidence="10">Acetyl-CoA acetyltransferase, mitochondrial</fullName>
    </submittedName>
</protein>
<proteinExistence type="inferred from homology"/>
<keyword evidence="3" id="KW-0479">Metal-binding</keyword>
<dbReference type="GO" id="GO:0046872">
    <property type="term" value="F:metal ion binding"/>
    <property type="evidence" value="ECO:0007669"/>
    <property type="project" value="UniProtKB-KW"/>
</dbReference>
<dbReference type="PIRSF" id="PIRSF000429">
    <property type="entry name" value="Ac-CoA_Ac_transf"/>
    <property type="match status" value="1"/>
</dbReference>
<keyword evidence="5 7" id="KW-0012">Acyltransferase</keyword>
<organism evidence="10 11">
    <name type="scientific">Pseudolycoriella hygida</name>
    <dbReference type="NCBI Taxonomy" id="35572"/>
    <lineage>
        <taxon>Eukaryota</taxon>
        <taxon>Metazoa</taxon>
        <taxon>Ecdysozoa</taxon>
        <taxon>Arthropoda</taxon>
        <taxon>Hexapoda</taxon>
        <taxon>Insecta</taxon>
        <taxon>Pterygota</taxon>
        <taxon>Neoptera</taxon>
        <taxon>Endopterygota</taxon>
        <taxon>Diptera</taxon>
        <taxon>Nematocera</taxon>
        <taxon>Sciaroidea</taxon>
        <taxon>Sciaridae</taxon>
        <taxon>Pseudolycoriella</taxon>
    </lineage>
</organism>
<dbReference type="PANTHER" id="PTHR18919:SF156">
    <property type="entry name" value="ACETYL-COA ACETYLTRANSFERASE, MITOCHONDRIAL"/>
    <property type="match status" value="1"/>
</dbReference>
<dbReference type="GO" id="GO:0003985">
    <property type="term" value="F:acetyl-CoA C-acetyltransferase activity"/>
    <property type="evidence" value="ECO:0007669"/>
    <property type="project" value="TreeGrafter"/>
</dbReference>
<dbReference type="Proteomes" id="UP001151699">
    <property type="component" value="Unassembled WGS sequence"/>
</dbReference>
<accession>A0A9Q0MJK2</accession>
<comment type="similarity">
    <text evidence="1 7">Belongs to the thiolase-like superfamily. Thiolase family.</text>
</comment>
<dbReference type="InterPro" id="IPR020613">
    <property type="entry name" value="Thiolase_CS"/>
</dbReference>
<dbReference type="AlphaFoldDB" id="A0A9Q0MJK2"/>
<dbReference type="FunFam" id="3.40.47.10:FF:000007">
    <property type="entry name" value="acetyl-CoA acetyltransferase, mitochondrial"/>
    <property type="match status" value="1"/>
</dbReference>
<keyword evidence="4" id="KW-0630">Potassium</keyword>
<gene>
    <name evidence="10" type="primary">acat1</name>
    <name evidence="10" type="ORF">Bhyg_15619</name>
</gene>
<feature type="domain" description="Thiolase C-terminal" evidence="9">
    <location>
        <begin position="271"/>
        <end position="389"/>
    </location>
</feature>
<dbReference type="InterPro" id="IPR020617">
    <property type="entry name" value="Thiolase_C"/>
</dbReference>
<evidence type="ECO:0000256" key="2">
    <source>
        <dbReference type="ARBA" id="ARBA00022679"/>
    </source>
</evidence>
<dbReference type="OrthoDB" id="5404651at2759"/>
<dbReference type="Gene3D" id="3.40.47.10">
    <property type="match status" value="1"/>
</dbReference>
<sequence>MPSLNDVFIVSQARTPIASFRGTLSALSAPQLGSIAIKAALKRANITGEDVDEVFFGNALQAGIGQAPARQAAMGAGILHHTDCTTIQKICSSGLKAITISAQSIQTGTNDVVVSGGMESVSNVPYYLYRGDTPFGGITLVDGIVKDGVTDVYLQMSGVLRTEHLVKSYDLSREALDEHAINSYKRSLNSVKSGLLDREIVPVIVSGTKGNADVTVSEDEELKRVDFAKIKTLEPVAENGTITAANTGALSDGAAATILMSEKALKRFQVAPIARIVEVADVGVPPIEFGKAPALAIQQLLEKSGINKSQISHWEINEPFSAVALANIKHLDLDPEKVNPNGGAVSLGHPLAMSGARILNHLAINLKTDEYGVAAICNGGGGSSAMLIQGM</sequence>
<comment type="caution">
    <text evidence="10">The sequence shown here is derived from an EMBL/GenBank/DDBJ whole genome shotgun (WGS) entry which is preliminary data.</text>
</comment>
<dbReference type="InterPro" id="IPR016039">
    <property type="entry name" value="Thiolase-like"/>
</dbReference>
<feature type="active site" description="Proton acceptor" evidence="6">
    <location>
        <position position="349"/>
    </location>
</feature>
<dbReference type="PANTHER" id="PTHR18919">
    <property type="entry name" value="ACETYL-COA C-ACYLTRANSFERASE"/>
    <property type="match status" value="1"/>
</dbReference>
<dbReference type="CDD" id="cd00751">
    <property type="entry name" value="thiolase"/>
    <property type="match status" value="1"/>
</dbReference>
<evidence type="ECO:0000256" key="3">
    <source>
        <dbReference type="ARBA" id="ARBA00022723"/>
    </source>
</evidence>
<dbReference type="InterPro" id="IPR020616">
    <property type="entry name" value="Thiolase_N"/>
</dbReference>
<evidence type="ECO:0000259" key="8">
    <source>
        <dbReference type="Pfam" id="PF00108"/>
    </source>
</evidence>
<feature type="domain" description="Thiolase N-terminal" evidence="8">
    <location>
        <begin position="7"/>
        <end position="263"/>
    </location>
</feature>
<reference evidence="10" key="1">
    <citation type="submission" date="2022-07" db="EMBL/GenBank/DDBJ databases">
        <authorList>
            <person name="Trinca V."/>
            <person name="Uliana J.V.C."/>
            <person name="Torres T.T."/>
            <person name="Ward R.J."/>
            <person name="Monesi N."/>
        </authorList>
    </citation>
    <scope>NUCLEOTIDE SEQUENCE</scope>
    <source>
        <strain evidence="10">HSMRA1968</strain>
        <tissue evidence="10">Whole embryos</tissue>
    </source>
</reference>
<feature type="active site" description="Acyl-thioester intermediate" evidence="6">
    <location>
        <position position="91"/>
    </location>
</feature>
<evidence type="ECO:0000256" key="1">
    <source>
        <dbReference type="ARBA" id="ARBA00010982"/>
    </source>
</evidence>
<keyword evidence="11" id="KW-1185">Reference proteome</keyword>
<dbReference type="InterPro" id="IPR002155">
    <property type="entry name" value="Thiolase"/>
</dbReference>
<dbReference type="NCBIfam" id="TIGR01930">
    <property type="entry name" value="AcCoA-C-Actrans"/>
    <property type="match status" value="1"/>
</dbReference>
<evidence type="ECO:0000313" key="11">
    <source>
        <dbReference type="Proteomes" id="UP001151699"/>
    </source>
</evidence>
<evidence type="ECO:0000313" key="10">
    <source>
        <dbReference type="EMBL" id="KAJ6632730.1"/>
    </source>
</evidence>
<dbReference type="Pfam" id="PF00108">
    <property type="entry name" value="Thiolase_N"/>
    <property type="match status" value="1"/>
</dbReference>
<name>A0A9Q0MJK2_9DIPT</name>
<dbReference type="PROSITE" id="PS00737">
    <property type="entry name" value="THIOLASE_2"/>
    <property type="match status" value="1"/>
</dbReference>
<evidence type="ECO:0000256" key="5">
    <source>
        <dbReference type="ARBA" id="ARBA00023315"/>
    </source>
</evidence>
<evidence type="ECO:0000256" key="4">
    <source>
        <dbReference type="ARBA" id="ARBA00022958"/>
    </source>
</evidence>
<dbReference type="SUPFAM" id="SSF53901">
    <property type="entry name" value="Thiolase-like"/>
    <property type="match status" value="2"/>
</dbReference>
<feature type="active site" description="Proton acceptor" evidence="6">
    <location>
        <position position="377"/>
    </location>
</feature>
<keyword evidence="2 7" id="KW-0808">Transferase</keyword>
<dbReference type="GO" id="GO:0005739">
    <property type="term" value="C:mitochondrion"/>
    <property type="evidence" value="ECO:0007669"/>
    <property type="project" value="TreeGrafter"/>
</dbReference>
<dbReference type="EMBL" id="WJQU01002546">
    <property type="protein sequence ID" value="KAJ6632730.1"/>
    <property type="molecule type" value="Genomic_DNA"/>
</dbReference>
<dbReference type="GO" id="GO:0006635">
    <property type="term" value="P:fatty acid beta-oxidation"/>
    <property type="evidence" value="ECO:0007669"/>
    <property type="project" value="TreeGrafter"/>
</dbReference>